<feature type="domain" description="ENPP1-3/EXOG-like endonuclease/phosphodiesterase" evidence="3">
    <location>
        <begin position="411"/>
        <end position="626"/>
    </location>
</feature>
<accession>A0A0J6UUE5</accession>
<feature type="compositionally biased region" description="Low complexity" evidence="2">
    <location>
        <begin position="119"/>
        <end position="131"/>
    </location>
</feature>
<dbReference type="GO" id="GO:0046872">
    <property type="term" value="F:metal ion binding"/>
    <property type="evidence" value="ECO:0007669"/>
    <property type="project" value="InterPro"/>
</dbReference>
<dbReference type="Proteomes" id="UP000035929">
    <property type="component" value="Unassembled WGS sequence"/>
</dbReference>
<dbReference type="PATRIC" id="fig|270351.6.peg.2602"/>
<dbReference type="RefSeq" id="WP_048466208.1">
    <property type="nucleotide sequence ID" value="NZ_LABX01000193.1"/>
</dbReference>
<dbReference type="InterPro" id="IPR044925">
    <property type="entry name" value="His-Me_finger_sf"/>
</dbReference>
<evidence type="ECO:0000259" key="3">
    <source>
        <dbReference type="SMART" id="SM00477"/>
    </source>
</evidence>
<keyword evidence="1" id="KW-0175">Coiled coil</keyword>
<dbReference type="InterPro" id="IPR044929">
    <property type="entry name" value="DNA/RNA_non-sp_Endonuclease_sf"/>
</dbReference>
<dbReference type="SMART" id="SM00477">
    <property type="entry name" value="NUC"/>
    <property type="match status" value="1"/>
</dbReference>
<gene>
    <name evidence="5" type="ORF">VP06_23505</name>
</gene>
<evidence type="ECO:0000256" key="1">
    <source>
        <dbReference type="SAM" id="Coils"/>
    </source>
</evidence>
<dbReference type="InterPro" id="IPR020821">
    <property type="entry name" value="ENPP1-3/EXOG-like_nuc-like"/>
</dbReference>
<feature type="domain" description="DNA/RNA non-specific endonuclease/pyrophosphatase/phosphodiesterase" evidence="4">
    <location>
        <begin position="410"/>
        <end position="626"/>
    </location>
</feature>
<dbReference type="GO" id="GO:0016787">
    <property type="term" value="F:hydrolase activity"/>
    <property type="evidence" value="ECO:0007669"/>
    <property type="project" value="InterPro"/>
</dbReference>
<dbReference type="SMART" id="SM00892">
    <property type="entry name" value="Endonuclease_NS"/>
    <property type="match status" value="1"/>
</dbReference>
<sequence length="861" mass="90460">MAEALPSVVASSGTLSPAAPTAGFARYEDLARAHRERLGQCRAMDDAAVDAFVSAVRGTGARLADPDERARAQGILDFWVAELIGRGGVDMRAWVSEPLAPFDESETPAAIAPPPEPPAGAASQDAPSAARASREAVRWPLPPLVNGALAVSSVPGWLGTVLGVAGGILQDARANPSAAADDAAATPTSAARERIRLAAVARQWRGTGAEGYLLNGRALADAERFADDPDIGALVRASRRAVERRDRLRRWLVGTAGAALVGAVVVLIVQNRAKDVALEQRDRALTDLEAQKSLAERRGSLAETNAAAEAAARQAAESARASALDRLRQLESRQVQLDAAIALIRRERAAGRLDAAAVPPSLVPLVEAGPKPSSAGLPHSESRLLSGYRADFLGTTVPIPAAAASGPVLPYANFTVVLDAARRVGRIAAVNIDRQGLRVLPDAGARALVTDPRVPAAQQPDPAWFDGAGRVAIGRLVSGAEIAWGPVAEGQADMAASHVTGMVEALPNAAVQLAPFRNGPWSGLTGWLLTRFAPDSTRVTVFGGPVLRGDDPRVDGVAVPRAYWKVVAGRDLDGTLVVDAFLLPQFVDGSDAPVQGGAFDPDRYRAPVARLEAATGLDFGDEIRAAGPKDTPRAAPATDAGDRLVAKIGQIDATTKGQRTAVTQELVSALRDGALPAPDQRVVAASLVSMAGDDVMPRLARNGRYNLLFALSEIPAALWNRPDWLDLKAQARHAVAALEARVQAGTLDLGPDMREFLDTLKARLDWRAAQGITVYLQFAGMTREAAVAVGQGLRSLGWAVPGEERTSAAARRNEIRYGDPADADAARLLAADLRAEGLAQVTAVKRHPGIKTHILEIWISQ</sequence>
<evidence type="ECO:0000259" key="4">
    <source>
        <dbReference type="SMART" id="SM00892"/>
    </source>
</evidence>
<reference evidence="5 6" key="1">
    <citation type="submission" date="2015-03" db="EMBL/GenBank/DDBJ databases">
        <title>Genome sequencing of Methylobacterium aquaticum DSM16371 type strain.</title>
        <authorList>
            <person name="Chaudhry V."/>
            <person name="Patil P.B."/>
        </authorList>
    </citation>
    <scope>NUCLEOTIDE SEQUENCE [LARGE SCALE GENOMIC DNA]</scope>
    <source>
        <strain evidence="5 6">DSM 16371</strain>
    </source>
</reference>
<organism evidence="5 6">
    <name type="scientific">Methylobacterium aquaticum</name>
    <dbReference type="NCBI Taxonomy" id="270351"/>
    <lineage>
        <taxon>Bacteria</taxon>
        <taxon>Pseudomonadati</taxon>
        <taxon>Pseudomonadota</taxon>
        <taxon>Alphaproteobacteria</taxon>
        <taxon>Hyphomicrobiales</taxon>
        <taxon>Methylobacteriaceae</taxon>
        <taxon>Methylobacterium</taxon>
    </lineage>
</organism>
<dbReference type="Pfam" id="PF01223">
    <property type="entry name" value="Endonuclease_NS"/>
    <property type="match status" value="1"/>
</dbReference>
<feature type="region of interest" description="Disordered" evidence="2">
    <location>
        <begin position="104"/>
        <end position="133"/>
    </location>
</feature>
<dbReference type="OrthoDB" id="8100751at2"/>
<dbReference type="Gene3D" id="3.40.570.10">
    <property type="entry name" value="Extracellular Endonuclease, subunit A"/>
    <property type="match status" value="1"/>
</dbReference>
<dbReference type="InterPro" id="IPR001604">
    <property type="entry name" value="Endo_G_ENPP1-like_dom"/>
</dbReference>
<dbReference type="EMBL" id="LABX01000193">
    <property type="protein sequence ID" value="KMO29831.1"/>
    <property type="molecule type" value="Genomic_DNA"/>
</dbReference>
<dbReference type="AlphaFoldDB" id="A0A0J6UUE5"/>
<evidence type="ECO:0000313" key="6">
    <source>
        <dbReference type="Proteomes" id="UP000035929"/>
    </source>
</evidence>
<comment type="caution">
    <text evidence="5">The sequence shown here is derived from an EMBL/GenBank/DDBJ whole genome shotgun (WGS) entry which is preliminary data.</text>
</comment>
<protein>
    <submittedName>
        <fullName evidence="5">Uncharacterized protein</fullName>
    </submittedName>
</protein>
<dbReference type="GO" id="GO:0003676">
    <property type="term" value="F:nucleic acid binding"/>
    <property type="evidence" value="ECO:0007669"/>
    <property type="project" value="InterPro"/>
</dbReference>
<name>A0A0J6UUE5_9HYPH</name>
<feature type="coiled-coil region" evidence="1">
    <location>
        <begin position="278"/>
        <end position="347"/>
    </location>
</feature>
<proteinExistence type="predicted"/>
<evidence type="ECO:0000256" key="2">
    <source>
        <dbReference type="SAM" id="MobiDB-lite"/>
    </source>
</evidence>
<dbReference type="SUPFAM" id="SSF54060">
    <property type="entry name" value="His-Me finger endonucleases"/>
    <property type="match status" value="1"/>
</dbReference>
<evidence type="ECO:0000313" key="5">
    <source>
        <dbReference type="EMBL" id="KMO29831.1"/>
    </source>
</evidence>